<dbReference type="InterPro" id="IPR011990">
    <property type="entry name" value="TPR-like_helical_dom_sf"/>
</dbReference>
<dbReference type="STRING" id="37625.SAMN05660420_02180"/>
<feature type="repeat" description="TPR" evidence="1">
    <location>
        <begin position="33"/>
        <end position="66"/>
    </location>
</feature>
<dbReference type="OrthoDB" id="9815059at2"/>
<keyword evidence="1" id="KW-0802">TPR repeat</keyword>
<feature type="repeat" description="TPR" evidence="1">
    <location>
        <begin position="67"/>
        <end position="100"/>
    </location>
</feature>
<dbReference type="EMBL" id="FNQN01000006">
    <property type="protein sequence ID" value="SEA46832.1"/>
    <property type="molecule type" value="Genomic_DNA"/>
</dbReference>
<dbReference type="AlphaFoldDB" id="A0A1H4BGA4"/>
<dbReference type="Pfam" id="PF13432">
    <property type="entry name" value="TPR_16"/>
    <property type="match status" value="1"/>
</dbReference>
<proteinExistence type="predicted"/>
<sequence length="254" mass="28624">MFCGWKTIFIVFVMALCSCVPAAQEVKSEAHQADVHYKLAMAHLQADNPTLALKELLEAVKQDPENSSIQVALAQTYQIKKAYPQAESHYLKALELDKNEPRFQNNLASLYLEMEEWDKAIDYFSLAAENLLFVNAHVAVAGKSYAYFKKKDFATALTYANESLEISPRYASAYYLKSEIYHEIGDIDQEKFCLQRAIDVAPQFLSARYQLAILLLQENSVAEAAAQLKIITDVSPTTEIGHKANNILKTLPDY</sequence>
<dbReference type="PANTHER" id="PTHR12558">
    <property type="entry name" value="CELL DIVISION CYCLE 16,23,27"/>
    <property type="match status" value="1"/>
</dbReference>
<feature type="signal peptide" evidence="2">
    <location>
        <begin position="1"/>
        <end position="22"/>
    </location>
</feature>
<gene>
    <name evidence="3" type="ORF">SAMN05660420_02180</name>
</gene>
<dbReference type="Proteomes" id="UP000199409">
    <property type="component" value="Unassembled WGS sequence"/>
</dbReference>
<reference evidence="3 4" key="1">
    <citation type="submission" date="2016-10" db="EMBL/GenBank/DDBJ databases">
        <authorList>
            <person name="de Groot N.N."/>
        </authorList>
    </citation>
    <scope>NUCLEOTIDE SEQUENCE [LARGE SCALE GENOMIC DNA]</scope>
    <source>
        <strain evidence="3 4">DSM 7343</strain>
    </source>
</reference>
<dbReference type="RefSeq" id="WP_092348135.1">
    <property type="nucleotide sequence ID" value="NZ_FNQN01000006.1"/>
</dbReference>
<dbReference type="InterPro" id="IPR019734">
    <property type="entry name" value="TPR_rpt"/>
</dbReference>
<accession>A0A1H4BGA4</accession>
<dbReference type="PROSITE" id="PS51257">
    <property type="entry name" value="PROKAR_LIPOPROTEIN"/>
    <property type="match status" value="1"/>
</dbReference>
<keyword evidence="4" id="KW-1185">Reference proteome</keyword>
<evidence type="ECO:0000313" key="4">
    <source>
        <dbReference type="Proteomes" id="UP000199409"/>
    </source>
</evidence>
<dbReference type="SUPFAM" id="SSF48452">
    <property type="entry name" value="TPR-like"/>
    <property type="match status" value="2"/>
</dbReference>
<dbReference type="SMART" id="SM00028">
    <property type="entry name" value="TPR"/>
    <property type="match status" value="6"/>
</dbReference>
<evidence type="ECO:0000256" key="1">
    <source>
        <dbReference type="PROSITE-ProRule" id="PRU00339"/>
    </source>
</evidence>
<dbReference type="Pfam" id="PF13181">
    <property type="entry name" value="TPR_8"/>
    <property type="match status" value="2"/>
</dbReference>
<dbReference type="Gene3D" id="1.25.40.10">
    <property type="entry name" value="Tetratricopeptide repeat domain"/>
    <property type="match status" value="2"/>
</dbReference>
<dbReference type="PANTHER" id="PTHR12558:SF13">
    <property type="entry name" value="CELL DIVISION CYCLE PROTEIN 27 HOMOLOG"/>
    <property type="match status" value="1"/>
</dbReference>
<feature type="chain" id="PRO_5011433638" evidence="2">
    <location>
        <begin position="23"/>
        <end position="254"/>
    </location>
</feature>
<feature type="repeat" description="TPR" evidence="1">
    <location>
        <begin position="171"/>
        <end position="204"/>
    </location>
</feature>
<evidence type="ECO:0000256" key="2">
    <source>
        <dbReference type="SAM" id="SignalP"/>
    </source>
</evidence>
<name>A0A1H4BGA4_9BACT</name>
<keyword evidence="2" id="KW-0732">Signal</keyword>
<evidence type="ECO:0000313" key="3">
    <source>
        <dbReference type="EMBL" id="SEA46832.1"/>
    </source>
</evidence>
<organism evidence="3 4">
    <name type="scientific">Desulfuromusa kysingii</name>
    <dbReference type="NCBI Taxonomy" id="37625"/>
    <lineage>
        <taxon>Bacteria</taxon>
        <taxon>Pseudomonadati</taxon>
        <taxon>Thermodesulfobacteriota</taxon>
        <taxon>Desulfuromonadia</taxon>
        <taxon>Desulfuromonadales</taxon>
        <taxon>Geopsychrobacteraceae</taxon>
        <taxon>Desulfuromusa</taxon>
    </lineage>
</organism>
<protein>
    <submittedName>
        <fullName evidence="3">Tfp pilus assembly protein PilF</fullName>
    </submittedName>
</protein>
<dbReference type="PROSITE" id="PS50005">
    <property type="entry name" value="TPR"/>
    <property type="match status" value="3"/>
</dbReference>